<dbReference type="HOGENOM" id="CLU_220779_0_0_0"/>
<gene>
    <name evidence="1" type="ORF">U27_01953</name>
</gene>
<dbReference type="AlphaFoldDB" id="A0A0S6W9J6"/>
<dbReference type="Proteomes" id="UP000030661">
    <property type="component" value="Unassembled WGS sequence"/>
</dbReference>
<protein>
    <submittedName>
        <fullName evidence="1">Uncharacterized protein</fullName>
    </submittedName>
</protein>
<evidence type="ECO:0000313" key="2">
    <source>
        <dbReference type="Proteomes" id="UP000030661"/>
    </source>
</evidence>
<accession>A0A0S6W9J6</accession>
<name>A0A0S6W9J6_VECG1</name>
<evidence type="ECO:0000313" key="1">
    <source>
        <dbReference type="EMBL" id="GAK55122.1"/>
    </source>
</evidence>
<reference evidence="1" key="1">
    <citation type="journal article" date="2015" name="PeerJ">
        <title>First genomic representation of candidate bacterial phylum KSB3 points to enhanced environmental sensing as a trigger of wastewater bulking.</title>
        <authorList>
            <person name="Sekiguchi Y."/>
            <person name="Ohashi A."/>
            <person name="Parks D.H."/>
            <person name="Yamauchi T."/>
            <person name="Tyson G.W."/>
            <person name="Hugenholtz P."/>
        </authorList>
    </citation>
    <scope>NUCLEOTIDE SEQUENCE [LARGE SCALE GENOMIC DNA]</scope>
</reference>
<sequence length="30" mass="3685">MLFIYPKNEQDDLTSKQLKTLKNLIEREYL</sequence>
<keyword evidence="2" id="KW-1185">Reference proteome</keyword>
<organism evidence="1">
    <name type="scientific">Vecturithrix granuli</name>
    <dbReference type="NCBI Taxonomy" id="1499967"/>
    <lineage>
        <taxon>Bacteria</taxon>
        <taxon>Candidatus Moduliflexota</taxon>
        <taxon>Candidatus Vecturitrichia</taxon>
        <taxon>Candidatus Vecturitrichales</taxon>
        <taxon>Candidatus Vecturitrichaceae</taxon>
        <taxon>Candidatus Vecturithrix</taxon>
    </lineage>
</organism>
<dbReference type="EMBL" id="DF820463">
    <property type="protein sequence ID" value="GAK55122.1"/>
    <property type="molecule type" value="Genomic_DNA"/>
</dbReference>
<dbReference type="STRING" id="1499967.U27_01953"/>
<proteinExistence type="predicted"/>